<dbReference type="InterPro" id="IPR007185">
    <property type="entry name" value="DNA_pol_a/d/e_bsu"/>
</dbReference>
<evidence type="ECO:0000256" key="6">
    <source>
        <dbReference type="ARBA" id="ARBA00032930"/>
    </source>
</evidence>
<protein>
    <recommendedName>
        <fullName evidence="6">DNA polymerase II subunit 2</fullName>
    </recommendedName>
</protein>
<organism evidence="8 9">
    <name type="scientific">Cryptosporidium parvum</name>
    <dbReference type="NCBI Taxonomy" id="5807"/>
    <lineage>
        <taxon>Eukaryota</taxon>
        <taxon>Sar</taxon>
        <taxon>Alveolata</taxon>
        <taxon>Apicomplexa</taxon>
        <taxon>Conoidasida</taxon>
        <taxon>Coccidia</taxon>
        <taxon>Eucoccidiorida</taxon>
        <taxon>Eimeriorina</taxon>
        <taxon>Cryptosporidiidae</taxon>
        <taxon>Cryptosporidium</taxon>
    </lineage>
</organism>
<dbReference type="AlphaFoldDB" id="A0A7S7LJ56"/>
<evidence type="ECO:0000256" key="5">
    <source>
        <dbReference type="ARBA" id="ARBA00023242"/>
    </source>
</evidence>
<accession>A0A7S7LJ56</accession>
<dbReference type="InterPro" id="IPR016266">
    <property type="entry name" value="POLE2"/>
</dbReference>
<dbReference type="PANTHER" id="PTHR12708:SF0">
    <property type="entry name" value="DNA POLYMERASE EPSILON SUBUNIT 2"/>
    <property type="match status" value="1"/>
</dbReference>
<dbReference type="GO" id="GO:0003677">
    <property type="term" value="F:DNA binding"/>
    <property type="evidence" value="ECO:0007669"/>
    <property type="project" value="UniProtKB-KW"/>
</dbReference>
<dbReference type="Pfam" id="PF04042">
    <property type="entry name" value="DNA_pol_E_B"/>
    <property type="match status" value="1"/>
</dbReference>
<comment type="subcellular location">
    <subcellularLocation>
        <location evidence="1">Nucleus</location>
    </subcellularLocation>
</comment>
<dbReference type="Gene3D" id="3.60.21.50">
    <property type="match status" value="1"/>
</dbReference>
<gene>
    <name evidence="8" type="ORF">CPATCC_000682</name>
</gene>
<keyword evidence="5" id="KW-0539">Nucleus</keyword>
<keyword evidence="3" id="KW-0235">DNA replication</keyword>
<name>A0A7S7LJ56_CRYPV</name>
<dbReference type="EMBL" id="CP044421">
    <property type="protein sequence ID" value="QOY42983.1"/>
    <property type="molecule type" value="Genomic_DNA"/>
</dbReference>
<dbReference type="GO" id="GO:0008622">
    <property type="term" value="C:epsilon DNA polymerase complex"/>
    <property type="evidence" value="ECO:0007669"/>
    <property type="project" value="InterPro"/>
</dbReference>
<evidence type="ECO:0000313" key="9">
    <source>
        <dbReference type="Proteomes" id="UP000593906"/>
    </source>
</evidence>
<evidence type="ECO:0000256" key="4">
    <source>
        <dbReference type="ARBA" id="ARBA00023125"/>
    </source>
</evidence>
<dbReference type="GO" id="GO:0006261">
    <property type="term" value="P:DNA-templated DNA replication"/>
    <property type="evidence" value="ECO:0007669"/>
    <property type="project" value="InterPro"/>
</dbReference>
<feature type="domain" description="DNA polymerase alpha/delta/epsilon subunit B" evidence="7">
    <location>
        <begin position="258"/>
        <end position="519"/>
    </location>
</feature>
<sequence length="556" mass="64197">MKDIYLSSVSNSKKNVEYSIGRSQLKDEKIVKCCEVNQIHERSNIYSNVNYFRNRHLQRYQVIEYLLIKHKSFTFYVKNKVKTNEILLDKIGNEFIGEIGIDLDIEKSKFVVYPLKHVISLSEQVTTLGMLISNGEGQILIEDPTHRVKIVTSSKTLFGKGIYCFNHFVIARGKMNKITQSFHVDLMFHPPIQNIDKNVANEILSNLFSGINYTLLKSEDREKNIKNQSLNKTKFFRTTKYLEDLKIKVQVSKNDYWVIFSDIMLTSMRVIENLRKVFSGYEKMIKDSNINIGFILLGNFINIDFDKNGEDWMEDKTCVENDHNFSNVNEKGRSKSLSIFNSNSRENHFKNSQNNFNTTRKGFEGFKNVLKEFPVLLSNCNFFIISGPNDIGPDLLPKPPLSNYYASYLSKVFPDSKIHFLSNPSVIDDSDIKMFCSRYSLTKELKEKTLFSYCGTKDMGFTTQWNIEPETLENIIPQTVLGQQHLTPTSSNVMPNLDYFLFLLPTPKILIIGDSSPSYSVKSINQTWIVNPGSFNNTCSWVQYNVLTDSIDHVWL</sequence>
<proteinExistence type="inferred from homology"/>
<evidence type="ECO:0000256" key="1">
    <source>
        <dbReference type="ARBA" id="ARBA00004123"/>
    </source>
</evidence>
<keyword evidence="4" id="KW-0238">DNA-binding</keyword>
<dbReference type="VEuPathDB" id="CryptoDB:CPATCC_0028310"/>
<reference evidence="8 9" key="1">
    <citation type="submission" date="2019-09" db="EMBL/GenBank/DDBJ databases">
        <title>Consistent, comparative and evidence-based genome assembly and annotation for Cryptosporidium parvum, C. hominis and C. tyzzeri.</title>
        <authorList>
            <person name="Baptista R.P."/>
            <person name="Li Y."/>
            <person name="Sateriale A."/>
            <person name="Ansell B."/>
            <person name="Jex A."/>
            <person name="Sanders M."/>
            <person name="Brooks K."/>
            <person name="Tracey A."/>
            <person name="Berriman M."/>
            <person name="Striepen B."/>
            <person name="Cotton J.A."/>
            <person name="Kissinger J.C."/>
        </authorList>
    </citation>
    <scope>NUCLEOTIDE SEQUENCE [LARGE SCALE GENOMIC DNA]</scope>
    <source>
        <strain evidence="8 9">IOWA-ATCC</strain>
    </source>
</reference>
<dbReference type="GO" id="GO:0042276">
    <property type="term" value="P:error-prone translesion synthesis"/>
    <property type="evidence" value="ECO:0007669"/>
    <property type="project" value="TreeGrafter"/>
</dbReference>
<evidence type="ECO:0000256" key="3">
    <source>
        <dbReference type="ARBA" id="ARBA00022705"/>
    </source>
</evidence>
<evidence type="ECO:0000313" key="8">
    <source>
        <dbReference type="EMBL" id="QOY42983.1"/>
    </source>
</evidence>
<dbReference type="Proteomes" id="UP000593906">
    <property type="component" value="Chromosome 2"/>
</dbReference>
<comment type="similarity">
    <text evidence="2">Belongs to the DNA polymerase epsilon subunit B family.</text>
</comment>
<dbReference type="PANTHER" id="PTHR12708">
    <property type="entry name" value="DNA POLYMERASE EPSILON SUBUNIT B"/>
    <property type="match status" value="1"/>
</dbReference>
<evidence type="ECO:0000259" key="7">
    <source>
        <dbReference type="Pfam" id="PF04042"/>
    </source>
</evidence>
<evidence type="ECO:0000256" key="2">
    <source>
        <dbReference type="ARBA" id="ARBA00009560"/>
    </source>
</evidence>